<keyword evidence="1" id="KW-0479">Metal-binding</keyword>
<keyword evidence="3" id="KW-1185">Reference proteome</keyword>
<dbReference type="Proteomes" id="UP001386955">
    <property type="component" value="Unassembled WGS sequence"/>
</dbReference>
<dbReference type="InterPro" id="IPR036412">
    <property type="entry name" value="HAD-like_sf"/>
</dbReference>
<sequence>MEMQEEAVVLGAPPPPRYSHIPIAKPARCCRFWVQGNYGGDGIIDHRHLWAVAADVGMAIGAAIDIAIEAADIVLMKSNLNDVIIAIDLSRYCCLLFSTVEVLSETQEAGKS</sequence>
<dbReference type="GO" id="GO:0046872">
    <property type="term" value="F:metal ion binding"/>
    <property type="evidence" value="ECO:0007669"/>
    <property type="project" value="UniProtKB-KW"/>
</dbReference>
<proteinExistence type="predicted"/>
<reference evidence="2 3" key="1">
    <citation type="submission" date="2024-01" db="EMBL/GenBank/DDBJ databases">
        <title>The genomes of 5 underutilized Papilionoideae crops provide insights into root nodulation and disease resistanc.</title>
        <authorList>
            <person name="Jiang F."/>
        </authorList>
    </citation>
    <scope>NUCLEOTIDE SEQUENCE [LARGE SCALE GENOMIC DNA]</scope>
    <source>
        <strain evidence="2">DUOXIRENSHENG_FW03</strain>
        <tissue evidence="2">Leaves</tissue>
    </source>
</reference>
<dbReference type="PANTHER" id="PTHR46594">
    <property type="entry name" value="P-TYPE CATION-TRANSPORTING ATPASE"/>
    <property type="match status" value="1"/>
</dbReference>
<organism evidence="2 3">
    <name type="scientific">Psophocarpus tetragonolobus</name>
    <name type="common">Winged bean</name>
    <name type="synonym">Dolichos tetragonolobus</name>
    <dbReference type="NCBI Taxonomy" id="3891"/>
    <lineage>
        <taxon>Eukaryota</taxon>
        <taxon>Viridiplantae</taxon>
        <taxon>Streptophyta</taxon>
        <taxon>Embryophyta</taxon>
        <taxon>Tracheophyta</taxon>
        <taxon>Spermatophyta</taxon>
        <taxon>Magnoliopsida</taxon>
        <taxon>eudicotyledons</taxon>
        <taxon>Gunneridae</taxon>
        <taxon>Pentapetalae</taxon>
        <taxon>rosids</taxon>
        <taxon>fabids</taxon>
        <taxon>Fabales</taxon>
        <taxon>Fabaceae</taxon>
        <taxon>Papilionoideae</taxon>
        <taxon>50 kb inversion clade</taxon>
        <taxon>NPAAA clade</taxon>
        <taxon>indigoferoid/millettioid clade</taxon>
        <taxon>Phaseoleae</taxon>
        <taxon>Psophocarpus</taxon>
    </lineage>
</organism>
<gene>
    <name evidence="2" type="ORF">VNO78_10398</name>
</gene>
<dbReference type="SUPFAM" id="SSF56784">
    <property type="entry name" value="HAD-like"/>
    <property type="match status" value="1"/>
</dbReference>
<name>A0AAN9XMQ2_PSOTE</name>
<dbReference type="EMBL" id="JAYMYS010000003">
    <property type="protein sequence ID" value="KAK7399219.1"/>
    <property type="molecule type" value="Genomic_DNA"/>
</dbReference>
<dbReference type="InterPro" id="IPR023214">
    <property type="entry name" value="HAD_sf"/>
</dbReference>
<accession>A0AAN9XMQ2</accession>
<dbReference type="Gene3D" id="3.40.50.1000">
    <property type="entry name" value="HAD superfamily/HAD-like"/>
    <property type="match status" value="1"/>
</dbReference>
<evidence type="ECO:0000313" key="2">
    <source>
        <dbReference type="EMBL" id="KAK7399219.1"/>
    </source>
</evidence>
<comment type="caution">
    <text evidence="2">The sequence shown here is derived from an EMBL/GenBank/DDBJ whole genome shotgun (WGS) entry which is preliminary data.</text>
</comment>
<evidence type="ECO:0000256" key="1">
    <source>
        <dbReference type="ARBA" id="ARBA00022723"/>
    </source>
</evidence>
<protein>
    <submittedName>
        <fullName evidence="2">Uncharacterized protein</fullName>
    </submittedName>
</protein>
<dbReference type="PANTHER" id="PTHR46594:SF4">
    <property type="entry name" value="P-TYPE CATION-TRANSPORTING ATPASE"/>
    <property type="match status" value="1"/>
</dbReference>
<evidence type="ECO:0000313" key="3">
    <source>
        <dbReference type="Proteomes" id="UP001386955"/>
    </source>
</evidence>
<dbReference type="AlphaFoldDB" id="A0AAN9XMQ2"/>